<evidence type="ECO:0000256" key="1">
    <source>
        <dbReference type="ARBA" id="ARBA00010118"/>
    </source>
</evidence>
<reference evidence="4" key="2">
    <citation type="submission" date="2020-11" db="EMBL/GenBank/DDBJ databases">
        <authorList>
            <person name="Cecchin M."/>
            <person name="Marcolungo L."/>
            <person name="Rossato M."/>
            <person name="Girolomoni L."/>
            <person name="Cosentino E."/>
            <person name="Cuine S."/>
            <person name="Li-Beisson Y."/>
            <person name="Delledonne M."/>
            <person name="Ballottari M."/>
        </authorList>
    </citation>
    <scope>NUCLEOTIDE SEQUENCE</scope>
    <source>
        <strain evidence="4">211/11P</strain>
        <tissue evidence="4">Whole cell</tissue>
    </source>
</reference>
<sequence>MRVQVVDGRAYIVGETAAWESRMFRLKTQILDLWLAGGMPEGIDVVLAPDHTFAGWPEAHTLPWNEMLPLLHHAGELQPWEQRSDLLFFRGGATGLRFLLAPDLSSTHPDQLDVQLVDWSTSGFVTLPDHCRYKYLLQLPGATYSGEAAQAAAQQVAAVATLTMDAAISKQEAKSILASMPEVQVCRWCGPFSSS</sequence>
<dbReference type="InterPro" id="IPR051091">
    <property type="entry name" value="O-Glucosyltr/Glycosyltrsf_90"/>
</dbReference>
<dbReference type="InterPro" id="IPR006598">
    <property type="entry name" value="CAP10"/>
</dbReference>
<proteinExistence type="inferred from homology"/>
<keyword evidence="2" id="KW-0808">Transferase</keyword>
<comment type="caution">
    <text evidence="4">The sequence shown here is derived from an EMBL/GenBank/DDBJ whole genome shotgun (WGS) entry which is preliminary data.</text>
</comment>
<dbReference type="Proteomes" id="UP001055712">
    <property type="component" value="Unassembled WGS sequence"/>
</dbReference>
<dbReference type="PANTHER" id="PTHR12203">
    <property type="entry name" value="KDEL LYS-ASP-GLU-LEU CONTAINING - RELATED"/>
    <property type="match status" value="1"/>
</dbReference>
<gene>
    <name evidence="4" type="ORF">D9Q98_004445</name>
</gene>
<organism evidence="4 5">
    <name type="scientific">Chlorella vulgaris</name>
    <name type="common">Green alga</name>
    <dbReference type="NCBI Taxonomy" id="3077"/>
    <lineage>
        <taxon>Eukaryota</taxon>
        <taxon>Viridiplantae</taxon>
        <taxon>Chlorophyta</taxon>
        <taxon>core chlorophytes</taxon>
        <taxon>Trebouxiophyceae</taxon>
        <taxon>Chlorellales</taxon>
        <taxon>Chlorellaceae</taxon>
        <taxon>Chlorella clade</taxon>
        <taxon>Chlorella</taxon>
    </lineage>
</organism>
<name>A0A9D4TPQ1_CHLVU</name>
<comment type="similarity">
    <text evidence="1">Belongs to the glycosyltransferase 90 family.</text>
</comment>
<dbReference type="OrthoDB" id="512899at2759"/>
<evidence type="ECO:0000259" key="3">
    <source>
        <dbReference type="Pfam" id="PF05686"/>
    </source>
</evidence>
<protein>
    <recommendedName>
        <fullName evidence="3">Glycosyl transferase CAP10 domain-containing protein</fullName>
    </recommendedName>
</protein>
<feature type="domain" description="Glycosyl transferase CAP10" evidence="3">
    <location>
        <begin position="44"/>
        <end position="145"/>
    </location>
</feature>
<dbReference type="PANTHER" id="PTHR12203:SF35">
    <property type="entry name" value="PROTEIN O-GLUCOSYLTRANSFERASE 1"/>
    <property type="match status" value="1"/>
</dbReference>
<dbReference type="GO" id="GO:0016740">
    <property type="term" value="F:transferase activity"/>
    <property type="evidence" value="ECO:0007669"/>
    <property type="project" value="UniProtKB-KW"/>
</dbReference>
<keyword evidence="5" id="KW-1185">Reference proteome</keyword>
<evidence type="ECO:0000313" key="5">
    <source>
        <dbReference type="Proteomes" id="UP001055712"/>
    </source>
</evidence>
<evidence type="ECO:0000313" key="4">
    <source>
        <dbReference type="EMBL" id="KAI3431391.1"/>
    </source>
</evidence>
<dbReference type="Pfam" id="PF05686">
    <property type="entry name" value="Glyco_transf_90"/>
    <property type="match status" value="1"/>
</dbReference>
<dbReference type="AlphaFoldDB" id="A0A9D4TPQ1"/>
<accession>A0A9D4TPQ1</accession>
<reference evidence="4" key="1">
    <citation type="journal article" date="2019" name="Plant J.">
        <title>Chlorella vulgaris genome assembly and annotation reveals the molecular basis for metabolic acclimation to high light conditions.</title>
        <authorList>
            <person name="Cecchin M."/>
            <person name="Marcolungo L."/>
            <person name="Rossato M."/>
            <person name="Girolomoni L."/>
            <person name="Cosentino E."/>
            <person name="Cuine S."/>
            <person name="Li-Beisson Y."/>
            <person name="Delledonne M."/>
            <person name="Ballottari M."/>
        </authorList>
    </citation>
    <scope>NUCLEOTIDE SEQUENCE</scope>
    <source>
        <strain evidence="4">211/11P</strain>
    </source>
</reference>
<dbReference type="EMBL" id="SIDB01000006">
    <property type="protein sequence ID" value="KAI3431391.1"/>
    <property type="molecule type" value="Genomic_DNA"/>
</dbReference>
<evidence type="ECO:0000256" key="2">
    <source>
        <dbReference type="ARBA" id="ARBA00022679"/>
    </source>
</evidence>